<organism evidence="2 3">
    <name type="scientific">Brachionus plicatilis</name>
    <name type="common">Marine rotifer</name>
    <name type="synonym">Brachionus muelleri</name>
    <dbReference type="NCBI Taxonomy" id="10195"/>
    <lineage>
        <taxon>Eukaryota</taxon>
        <taxon>Metazoa</taxon>
        <taxon>Spiralia</taxon>
        <taxon>Gnathifera</taxon>
        <taxon>Rotifera</taxon>
        <taxon>Eurotatoria</taxon>
        <taxon>Monogononta</taxon>
        <taxon>Pseudotrocha</taxon>
        <taxon>Ploima</taxon>
        <taxon>Brachionidae</taxon>
        <taxon>Brachionus</taxon>
    </lineage>
</organism>
<reference evidence="2 3" key="1">
    <citation type="journal article" date="2018" name="Sci. Rep.">
        <title>Genomic signatures of local adaptation to the degree of environmental predictability in rotifers.</title>
        <authorList>
            <person name="Franch-Gras L."/>
            <person name="Hahn C."/>
            <person name="Garcia-Roger E.M."/>
            <person name="Carmona M.J."/>
            <person name="Serra M."/>
            <person name="Gomez A."/>
        </authorList>
    </citation>
    <scope>NUCLEOTIDE SEQUENCE [LARGE SCALE GENOMIC DNA]</scope>
    <source>
        <strain evidence="2">HYR1</strain>
    </source>
</reference>
<feature type="region of interest" description="Disordered" evidence="1">
    <location>
        <begin position="64"/>
        <end position="83"/>
    </location>
</feature>
<dbReference type="Proteomes" id="UP000276133">
    <property type="component" value="Unassembled WGS sequence"/>
</dbReference>
<accession>A0A3M7TAW3</accession>
<gene>
    <name evidence="2" type="ORF">BpHYR1_008699</name>
</gene>
<proteinExistence type="predicted"/>
<keyword evidence="3" id="KW-1185">Reference proteome</keyword>
<protein>
    <submittedName>
        <fullName evidence="2">Uncharacterized protein</fullName>
    </submittedName>
</protein>
<dbReference type="EMBL" id="REGN01000030">
    <property type="protein sequence ID" value="RNA45085.1"/>
    <property type="molecule type" value="Genomic_DNA"/>
</dbReference>
<sequence length="83" mass="10094">MYMSSKKSKNVKSEQFFDILGNKCGGQIFPLPFQYNHQHHLYNHIHHQNNYQTRYNNPYHHKKYHNQKQRIKKVPDIQNLSAN</sequence>
<name>A0A3M7TAW3_BRAPC</name>
<evidence type="ECO:0000313" key="2">
    <source>
        <dbReference type="EMBL" id="RNA45085.1"/>
    </source>
</evidence>
<dbReference type="AlphaFoldDB" id="A0A3M7TAW3"/>
<evidence type="ECO:0000313" key="3">
    <source>
        <dbReference type="Proteomes" id="UP000276133"/>
    </source>
</evidence>
<evidence type="ECO:0000256" key="1">
    <source>
        <dbReference type="SAM" id="MobiDB-lite"/>
    </source>
</evidence>
<comment type="caution">
    <text evidence="2">The sequence shown here is derived from an EMBL/GenBank/DDBJ whole genome shotgun (WGS) entry which is preliminary data.</text>
</comment>